<accession>A0ABR3EHV7</accession>
<dbReference type="Proteomes" id="UP001465976">
    <property type="component" value="Unassembled WGS sequence"/>
</dbReference>
<keyword evidence="2" id="KW-1185">Reference proteome</keyword>
<name>A0ABR3EHV7_9AGAR</name>
<reference evidence="1 2" key="1">
    <citation type="submission" date="2024-02" db="EMBL/GenBank/DDBJ databases">
        <title>A draft genome for the cacao thread blight pathogen Marasmius crinis-equi.</title>
        <authorList>
            <person name="Cohen S.P."/>
            <person name="Baruah I.K."/>
            <person name="Amoako-Attah I."/>
            <person name="Bukari Y."/>
            <person name="Meinhardt L.W."/>
            <person name="Bailey B.A."/>
        </authorList>
    </citation>
    <scope>NUCLEOTIDE SEQUENCE [LARGE SCALE GENOMIC DNA]</scope>
    <source>
        <strain evidence="1 2">GH-76</strain>
    </source>
</reference>
<protein>
    <submittedName>
        <fullName evidence="1">Uncharacterized protein</fullName>
    </submittedName>
</protein>
<feature type="non-terminal residue" evidence="1">
    <location>
        <position position="133"/>
    </location>
</feature>
<sequence length="133" mass="15751">MSSAHKKFLISSVLCYKRSRIFEDQPWLHRAIREYNLFDANAILDSDGNGQLPDDTPSRIVLPENVRRNRSKKMHIPNYVFDYKPPKAAKEDIFKVYCPFKVQIDPAWRKDLRLREDEPEWLGIPAEEDIEFD</sequence>
<proteinExistence type="predicted"/>
<gene>
    <name evidence="1" type="ORF">V5O48_019621</name>
</gene>
<organism evidence="1 2">
    <name type="scientific">Marasmius crinis-equi</name>
    <dbReference type="NCBI Taxonomy" id="585013"/>
    <lineage>
        <taxon>Eukaryota</taxon>
        <taxon>Fungi</taxon>
        <taxon>Dikarya</taxon>
        <taxon>Basidiomycota</taxon>
        <taxon>Agaricomycotina</taxon>
        <taxon>Agaricomycetes</taxon>
        <taxon>Agaricomycetidae</taxon>
        <taxon>Agaricales</taxon>
        <taxon>Marasmiineae</taxon>
        <taxon>Marasmiaceae</taxon>
        <taxon>Marasmius</taxon>
    </lineage>
</organism>
<dbReference type="EMBL" id="JBAHYK010005633">
    <property type="protein sequence ID" value="KAL0562466.1"/>
    <property type="molecule type" value="Genomic_DNA"/>
</dbReference>
<evidence type="ECO:0000313" key="2">
    <source>
        <dbReference type="Proteomes" id="UP001465976"/>
    </source>
</evidence>
<evidence type="ECO:0000313" key="1">
    <source>
        <dbReference type="EMBL" id="KAL0562466.1"/>
    </source>
</evidence>
<comment type="caution">
    <text evidence="1">The sequence shown here is derived from an EMBL/GenBank/DDBJ whole genome shotgun (WGS) entry which is preliminary data.</text>
</comment>